<feature type="transmembrane region" description="Helical" evidence="1">
    <location>
        <begin position="33"/>
        <end position="57"/>
    </location>
</feature>
<comment type="caution">
    <text evidence="2">The sequence shown here is derived from an EMBL/GenBank/DDBJ whole genome shotgun (WGS) entry which is preliminary data.</text>
</comment>
<accession>A0ABX2ZMQ4</accession>
<dbReference type="RefSeq" id="WP_025568647.1">
    <property type="nucleotide sequence ID" value="NZ_MDKC01000037.1"/>
</dbReference>
<evidence type="ECO:0000313" key="2">
    <source>
        <dbReference type="EMBL" id="ODG89754.1"/>
    </source>
</evidence>
<keyword evidence="3" id="KW-1185">Reference proteome</keyword>
<gene>
    <name evidence="2" type="ORF">BED47_15180</name>
</gene>
<keyword evidence="1" id="KW-0812">Transmembrane</keyword>
<evidence type="ECO:0008006" key="4">
    <source>
        <dbReference type="Google" id="ProtNLM"/>
    </source>
</evidence>
<organism evidence="2 3">
    <name type="scientific">Gottfriedia luciferensis</name>
    <dbReference type="NCBI Taxonomy" id="178774"/>
    <lineage>
        <taxon>Bacteria</taxon>
        <taxon>Bacillati</taxon>
        <taxon>Bacillota</taxon>
        <taxon>Bacilli</taxon>
        <taxon>Bacillales</taxon>
        <taxon>Bacillaceae</taxon>
        <taxon>Gottfriedia</taxon>
    </lineage>
</organism>
<dbReference type="Proteomes" id="UP000094580">
    <property type="component" value="Unassembled WGS sequence"/>
</dbReference>
<proteinExistence type="predicted"/>
<evidence type="ECO:0000313" key="3">
    <source>
        <dbReference type="Proteomes" id="UP000094580"/>
    </source>
</evidence>
<protein>
    <recommendedName>
        <fullName evidence="4">Spore coat protein</fullName>
    </recommendedName>
</protein>
<dbReference type="EMBL" id="MDKC01000037">
    <property type="protein sequence ID" value="ODG89754.1"/>
    <property type="molecule type" value="Genomic_DNA"/>
</dbReference>
<evidence type="ECO:0000256" key="1">
    <source>
        <dbReference type="SAM" id="Phobius"/>
    </source>
</evidence>
<keyword evidence="1" id="KW-1133">Transmembrane helix</keyword>
<keyword evidence="1" id="KW-0472">Membrane</keyword>
<name>A0ABX2ZMQ4_9BACI</name>
<sequence>MNYQYHPNLNHYYREDHAPSYYFDHNEQRFVPFFPILPIIGGLAGLAGGFALGALAFRPPYYPPYGQFPPYPAYPPYGGGFGGGFGGGYPGYQQPYPPVNPGAFLPNNAGLNSPGNIGPYPY</sequence>
<reference evidence="2 3" key="1">
    <citation type="submission" date="2016-07" db="EMBL/GenBank/DDBJ databases">
        <authorList>
            <person name="Townsley L."/>
            <person name="Shank E.A."/>
        </authorList>
    </citation>
    <scope>NUCLEOTIDE SEQUENCE [LARGE SCALE GENOMIC DNA]</scope>
    <source>
        <strain evidence="2 3">CH01</strain>
    </source>
</reference>